<feature type="region of interest" description="Disordered" evidence="2">
    <location>
        <begin position="215"/>
        <end position="245"/>
    </location>
</feature>
<feature type="region of interest" description="Disordered" evidence="2">
    <location>
        <begin position="587"/>
        <end position="619"/>
    </location>
</feature>
<evidence type="ECO:0000256" key="2">
    <source>
        <dbReference type="SAM" id="MobiDB-lite"/>
    </source>
</evidence>
<reference evidence="4 5" key="1">
    <citation type="journal article" date="2018" name="G3 (Bethesda)">
        <title>Phylogenetic and Phylogenomic Definition of Rhizopus Species.</title>
        <authorList>
            <person name="Gryganskyi A.P."/>
            <person name="Golan J."/>
            <person name="Dolatabadi S."/>
            <person name="Mondo S."/>
            <person name="Robb S."/>
            <person name="Idnurm A."/>
            <person name="Muszewska A."/>
            <person name="Steczkiewicz K."/>
            <person name="Masonjones S."/>
            <person name="Liao H.L."/>
            <person name="Gajdeczka M.T."/>
            <person name="Anike F."/>
            <person name="Vuek A."/>
            <person name="Anishchenko I.M."/>
            <person name="Voigt K."/>
            <person name="de Hoog G.S."/>
            <person name="Smith M.E."/>
            <person name="Heitman J."/>
            <person name="Vilgalys R."/>
            <person name="Stajich J.E."/>
        </authorList>
    </citation>
    <scope>NUCLEOTIDE SEQUENCE [LARGE SCALE GENOMIC DNA]</scope>
    <source>
        <strain evidence="4 5">LSU 92-RS-03</strain>
    </source>
</reference>
<keyword evidence="5" id="KW-1185">Reference proteome</keyword>
<dbReference type="Gene3D" id="2.170.270.10">
    <property type="entry name" value="SET domain"/>
    <property type="match status" value="1"/>
</dbReference>
<feature type="compositionally biased region" description="Low complexity" evidence="2">
    <location>
        <begin position="749"/>
        <end position="761"/>
    </location>
</feature>
<dbReference type="InterPro" id="IPR039977">
    <property type="entry name" value="Suv4-20/Set9"/>
</dbReference>
<feature type="region of interest" description="Disordered" evidence="2">
    <location>
        <begin position="665"/>
        <end position="775"/>
    </location>
</feature>
<dbReference type="GO" id="GO:0042799">
    <property type="term" value="F:histone H4K20 methyltransferase activity"/>
    <property type="evidence" value="ECO:0007669"/>
    <property type="project" value="TreeGrafter"/>
</dbReference>
<evidence type="ECO:0000256" key="1">
    <source>
        <dbReference type="SAM" id="Coils"/>
    </source>
</evidence>
<evidence type="ECO:0000313" key="4">
    <source>
        <dbReference type="EMBL" id="RCH90558.1"/>
    </source>
</evidence>
<dbReference type="PROSITE" id="PS50280">
    <property type="entry name" value="SET"/>
    <property type="match status" value="1"/>
</dbReference>
<name>A0A367JKV2_RHIST</name>
<sequence length="775" mass="88148">MNSDFVGTAVDEQKVIDVIHNHLFKSTMGDGLRRAAAAFLEFPYFKDFISDLPKKQALEFSQHMKRYLAMYMPNAGFEVSSTKRYTGQMEACIVATKDWKAGEQVKYCLGSIAELTEEDDAKLKREGRDFSVMVSQRKKCSCLFLGPARFMNHDCDANCSFILIGQNAITFRIERDIACGEEMTVFYAEHYFGEDNCECRCSSCERLQQGSFSVQISDEEEQEASSGTSTSLEEDSSARRSGRKRKQVNYKDYFIATANKKSKQFSPEDDKQVLTDNPSNPPEAQDIFDFAFFDSDRSKEMNLWFICHDQAKSQLPRDKLFDTCWSKGEYDAMDQFYAWIDDQSDISDTEDARSHISHVQTAHCCKNASDFDTIKTSEGHLFCARCYRHYKIFGHEWPLRREKRIHPKTKQSLKLAAQLCASPPPPPSPLPLIPVSLSSNPPKPVRRKRTLQKKKDKKPEKEVPSEPRFVHVWTSLPSTFTHIQASAPVEHQIEETLLAVDRSHDKPLLKPHQRLDAEIRSKKEHLRELIERRGLLQELIQKYKQLCQNPSELESAADKTIVPKCNQSSTTITNILPKKSISETKAYSPPSTCIEKPVVSDTPVIPNPTTEKKTEMTSTEQDPIAAAVRKMHQNYSKEPIKPSSPPKSLGVFADDPLVRMQTYSSVETSNDNDNDENDPVIKALHRKSQQYKEQGRKATQKETRSTRSNEPTKPKEMDTVHCQVAAQDHKVLPMKPVEHKKPASKRRTSYSASTTTRRLSSGKTAIPIPVPTPNR</sequence>
<dbReference type="AlphaFoldDB" id="A0A367JKV2"/>
<feature type="compositionally biased region" description="Basic and acidic residues" evidence="2">
    <location>
        <begin position="693"/>
        <end position="719"/>
    </location>
</feature>
<dbReference type="PANTHER" id="PTHR12977">
    <property type="entry name" value="SUPPRESSOR OF VARIEGATION 4-20-RELATED"/>
    <property type="match status" value="1"/>
</dbReference>
<dbReference type="OrthoDB" id="6627536at2759"/>
<comment type="caution">
    <text evidence="4">The sequence shown here is derived from an EMBL/GenBank/DDBJ whole genome shotgun (WGS) entry which is preliminary data.</text>
</comment>
<accession>A0A367JKV2</accession>
<feature type="coiled-coil region" evidence="1">
    <location>
        <begin position="512"/>
        <end position="546"/>
    </location>
</feature>
<feature type="region of interest" description="Disordered" evidence="2">
    <location>
        <begin position="632"/>
        <end position="652"/>
    </location>
</feature>
<dbReference type="CDD" id="cd10524">
    <property type="entry name" value="SET_Suv4-20-like"/>
    <property type="match status" value="1"/>
</dbReference>
<dbReference type="Pfam" id="PF00856">
    <property type="entry name" value="SET"/>
    <property type="match status" value="1"/>
</dbReference>
<dbReference type="PANTHER" id="PTHR12977:SF4">
    <property type="entry name" value="HISTONE-LYSINE N-METHYLTRANSFERASE KMT5B"/>
    <property type="match status" value="1"/>
</dbReference>
<gene>
    <name evidence="4" type="ORF">CU098_006557</name>
</gene>
<dbReference type="SMART" id="SM00317">
    <property type="entry name" value="SET"/>
    <property type="match status" value="1"/>
</dbReference>
<dbReference type="STRING" id="4846.A0A367JKV2"/>
<proteinExistence type="predicted"/>
<dbReference type="SUPFAM" id="SSF82199">
    <property type="entry name" value="SET domain"/>
    <property type="match status" value="1"/>
</dbReference>
<feature type="domain" description="SET" evidence="3">
    <location>
        <begin position="75"/>
        <end position="188"/>
    </location>
</feature>
<feature type="compositionally biased region" description="Basic and acidic residues" evidence="2">
    <location>
        <begin position="727"/>
        <end position="741"/>
    </location>
</feature>
<dbReference type="GO" id="GO:0005634">
    <property type="term" value="C:nucleus"/>
    <property type="evidence" value="ECO:0007669"/>
    <property type="project" value="TreeGrafter"/>
</dbReference>
<feature type="compositionally biased region" description="Basic residues" evidence="2">
    <location>
        <begin position="444"/>
        <end position="456"/>
    </location>
</feature>
<dbReference type="InterPro" id="IPR001214">
    <property type="entry name" value="SET_dom"/>
</dbReference>
<feature type="region of interest" description="Disordered" evidence="2">
    <location>
        <begin position="428"/>
        <end position="466"/>
    </location>
</feature>
<feature type="region of interest" description="Disordered" evidence="2">
    <location>
        <begin position="262"/>
        <end position="282"/>
    </location>
</feature>
<evidence type="ECO:0000313" key="5">
    <source>
        <dbReference type="Proteomes" id="UP000253551"/>
    </source>
</evidence>
<dbReference type="InterPro" id="IPR046341">
    <property type="entry name" value="SET_dom_sf"/>
</dbReference>
<dbReference type="Proteomes" id="UP000253551">
    <property type="component" value="Unassembled WGS sequence"/>
</dbReference>
<organism evidence="4 5">
    <name type="scientific">Rhizopus stolonifer</name>
    <name type="common">Rhizopus nigricans</name>
    <dbReference type="NCBI Taxonomy" id="4846"/>
    <lineage>
        <taxon>Eukaryota</taxon>
        <taxon>Fungi</taxon>
        <taxon>Fungi incertae sedis</taxon>
        <taxon>Mucoromycota</taxon>
        <taxon>Mucoromycotina</taxon>
        <taxon>Mucoromycetes</taxon>
        <taxon>Mucorales</taxon>
        <taxon>Mucorineae</taxon>
        <taxon>Rhizopodaceae</taxon>
        <taxon>Rhizopus</taxon>
    </lineage>
</organism>
<keyword evidence="1" id="KW-0175">Coiled coil</keyword>
<dbReference type="EMBL" id="PJQM01003139">
    <property type="protein sequence ID" value="RCH90558.1"/>
    <property type="molecule type" value="Genomic_DNA"/>
</dbReference>
<feature type="compositionally biased region" description="Basic and acidic residues" evidence="2">
    <location>
        <begin position="457"/>
        <end position="466"/>
    </location>
</feature>
<protein>
    <recommendedName>
        <fullName evidence="3">SET domain-containing protein</fullName>
    </recommendedName>
</protein>
<evidence type="ECO:0000259" key="3">
    <source>
        <dbReference type="PROSITE" id="PS50280"/>
    </source>
</evidence>